<accession>A0AAV2LNY5</accession>
<organism evidence="2 3">
    <name type="scientific">Knipowitschia caucasica</name>
    <name type="common">Caucasian dwarf goby</name>
    <name type="synonym">Pomatoschistus caucasicus</name>
    <dbReference type="NCBI Taxonomy" id="637954"/>
    <lineage>
        <taxon>Eukaryota</taxon>
        <taxon>Metazoa</taxon>
        <taxon>Chordata</taxon>
        <taxon>Craniata</taxon>
        <taxon>Vertebrata</taxon>
        <taxon>Euteleostomi</taxon>
        <taxon>Actinopterygii</taxon>
        <taxon>Neopterygii</taxon>
        <taxon>Teleostei</taxon>
        <taxon>Neoteleostei</taxon>
        <taxon>Acanthomorphata</taxon>
        <taxon>Gobiaria</taxon>
        <taxon>Gobiiformes</taxon>
        <taxon>Gobioidei</taxon>
        <taxon>Gobiidae</taxon>
        <taxon>Gobiinae</taxon>
        <taxon>Knipowitschia</taxon>
    </lineage>
</organism>
<protein>
    <submittedName>
        <fullName evidence="2">Uncharacterized protein</fullName>
    </submittedName>
</protein>
<gene>
    <name evidence="2" type="ORF">KC01_LOCUS30020</name>
</gene>
<dbReference type="Gene3D" id="2.60.40.1530">
    <property type="entry name" value="ntegrin, alpha v. Chain A, domain 4"/>
    <property type="match status" value="1"/>
</dbReference>
<evidence type="ECO:0000256" key="1">
    <source>
        <dbReference type="SAM" id="MobiDB-lite"/>
    </source>
</evidence>
<reference evidence="2 3" key="1">
    <citation type="submission" date="2024-04" db="EMBL/GenBank/DDBJ databases">
        <authorList>
            <person name="Waldvogel A.-M."/>
            <person name="Schoenle A."/>
        </authorList>
    </citation>
    <scope>NUCLEOTIDE SEQUENCE [LARGE SCALE GENOMIC DNA]</scope>
</reference>
<feature type="compositionally biased region" description="Low complexity" evidence="1">
    <location>
        <begin position="1"/>
        <end position="12"/>
    </location>
</feature>
<dbReference type="AlphaFoldDB" id="A0AAV2LNY5"/>
<name>A0AAV2LNY5_KNICA</name>
<dbReference type="EMBL" id="OZ035825">
    <property type="protein sequence ID" value="CAL1602216.1"/>
    <property type="molecule type" value="Genomic_DNA"/>
</dbReference>
<dbReference type="Proteomes" id="UP001497482">
    <property type="component" value="Chromosome 3"/>
</dbReference>
<keyword evidence="3" id="KW-1185">Reference proteome</keyword>
<feature type="compositionally biased region" description="Polar residues" evidence="1">
    <location>
        <begin position="13"/>
        <end position="24"/>
    </location>
</feature>
<evidence type="ECO:0000313" key="3">
    <source>
        <dbReference type="Proteomes" id="UP001497482"/>
    </source>
</evidence>
<proteinExistence type="predicted"/>
<feature type="region of interest" description="Disordered" evidence="1">
    <location>
        <begin position="1"/>
        <end position="25"/>
    </location>
</feature>
<sequence>MRTASASSASAAQENPQHQPSKGASGSVLKTLFQQLPPCSALISWDTGRHPLLQTQSCSSTGFVCARLGPLWLLVACTRDPWSAASLRGPDPQRGAECRQSAAVPASSASVCGVPMNIHAPRKLCGWNSRGTLSFIQAGGRSVGLLALQNQEEWKTLWFLLKTSAVHLQSSSGEEPYVVYQERLTIEYARREKSLPVYRSQSQAKFMSVFHVIRDFEWAESLSLNITGHSDNQNSSKGSLVKVIPVQFEIKMTLLVEEDSVTYLNFTTEDPAPKRVVTKYTNTTKCRESYNESSPSENNIAYCTPERECMYIVCDPFLLTNASVEFELSGQVQFKDLSRDNVPFLKRYTGDNNVIEFKSFLFVTYDKQKYSLDFYNRKLGCFKRKLHAMV</sequence>
<evidence type="ECO:0000313" key="2">
    <source>
        <dbReference type="EMBL" id="CAL1602216.1"/>
    </source>
</evidence>